<keyword evidence="1" id="KW-0472">Membrane</keyword>
<dbReference type="NCBIfam" id="TIGR00254">
    <property type="entry name" value="GGDEF"/>
    <property type="match status" value="1"/>
</dbReference>
<dbReference type="RefSeq" id="WP_102628532.1">
    <property type="nucleotide sequence ID" value="NZ_PDOH01000050.1"/>
</dbReference>
<evidence type="ECO:0000259" key="2">
    <source>
        <dbReference type="PROSITE" id="PS50887"/>
    </source>
</evidence>
<sequence length="309" mass="34836">MIEPRPARLHALVYSTGALLLLGHALWLYLMGDYPSILLPVLLTPLMLLAALLRLGQDDHGRLSAYLVLICGYLLIAVELPQQASLAPLWLGLPAVLTLLLLPLGPAMLLNVMLVPIWLILVGDQHLDRDLTLSYLALVVVAGLTPWEFLRQQALLRATDPRDPDCPATNRETLHDRLHSECERADLLDQRLAVLLLHLPQFDMAGEQFGPRVRQALLDAVCQEVDKRCRDHDLLGREGPADFWLVLPDTSENGAMLVRQRLEQSLQRTVLLELGTIETRMTLCLLQPRESPEHFEQRLQTRTQRLAEI</sequence>
<protein>
    <submittedName>
        <fullName evidence="3">Diguanylate cyclase</fullName>
    </submittedName>
</protein>
<reference evidence="3 4" key="1">
    <citation type="submission" date="2018-01" db="EMBL/GenBank/DDBJ databases">
        <title>Halomonas endophytica sp. nov., isolated from storage liquid in the stems of Populus euphratica.</title>
        <authorList>
            <person name="Chen C."/>
        </authorList>
    </citation>
    <scope>NUCLEOTIDE SEQUENCE [LARGE SCALE GENOMIC DNA]</scope>
    <source>
        <strain evidence="3 4">DSM 26881</strain>
    </source>
</reference>
<dbReference type="OrthoDB" id="6181977at2"/>
<feature type="transmembrane region" description="Helical" evidence="1">
    <location>
        <begin position="37"/>
        <end position="56"/>
    </location>
</feature>
<dbReference type="InterPro" id="IPR000160">
    <property type="entry name" value="GGDEF_dom"/>
</dbReference>
<evidence type="ECO:0000256" key="1">
    <source>
        <dbReference type="SAM" id="Phobius"/>
    </source>
</evidence>
<dbReference type="InterPro" id="IPR043128">
    <property type="entry name" value="Rev_trsase/Diguanyl_cyclase"/>
</dbReference>
<dbReference type="InterPro" id="IPR029787">
    <property type="entry name" value="Nucleotide_cyclase"/>
</dbReference>
<feature type="transmembrane region" description="Helical" evidence="1">
    <location>
        <begin position="63"/>
        <end position="80"/>
    </location>
</feature>
<dbReference type="Gene3D" id="3.30.70.270">
    <property type="match status" value="1"/>
</dbReference>
<dbReference type="EMBL" id="PNRE01000063">
    <property type="protein sequence ID" value="PMR68651.1"/>
    <property type="molecule type" value="Genomic_DNA"/>
</dbReference>
<feature type="domain" description="GGDEF" evidence="2">
    <location>
        <begin position="190"/>
        <end position="309"/>
    </location>
</feature>
<comment type="caution">
    <text evidence="3">The sequence shown here is derived from an EMBL/GenBank/DDBJ whole genome shotgun (WGS) entry which is preliminary data.</text>
</comment>
<evidence type="ECO:0000313" key="3">
    <source>
        <dbReference type="EMBL" id="PMR68651.1"/>
    </source>
</evidence>
<gene>
    <name evidence="3" type="ORF">C1H66_14150</name>
</gene>
<accession>A0A2N7TKD5</accession>
<name>A0A2N7TKD5_9GAMM</name>
<keyword evidence="1" id="KW-1133">Transmembrane helix</keyword>
<feature type="transmembrane region" description="Helical" evidence="1">
    <location>
        <begin position="100"/>
        <end position="121"/>
    </location>
</feature>
<dbReference type="SUPFAM" id="SSF55073">
    <property type="entry name" value="Nucleotide cyclase"/>
    <property type="match status" value="1"/>
</dbReference>
<dbReference type="PROSITE" id="PS50887">
    <property type="entry name" value="GGDEF"/>
    <property type="match status" value="1"/>
</dbReference>
<proteinExistence type="predicted"/>
<evidence type="ECO:0000313" key="4">
    <source>
        <dbReference type="Proteomes" id="UP000235346"/>
    </source>
</evidence>
<feature type="transmembrane region" description="Helical" evidence="1">
    <location>
        <begin position="133"/>
        <end position="150"/>
    </location>
</feature>
<keyword evidence="4" id="KW-1185">Reference proteome</keyword>
<keyword evidence="1" id="KW-0812">Transmembrane</keyword>
<feature type="transmembrane region" description="Helical" evidence="1">
    <location>
        <begin position="12"/>
        <end position="31"/>
    </location>
</feature>
<dbReference type="Pfam" id="PF00990">
    <property type="entry name" value="GGDEF"/>
    <property type="match status" value="1"/>
</dbReference>
<dbReference type="AlphaFoldDB" id="A0A2N7TKD5"/>
<organism evidence="3 4">
    <name type="scientific">Halomonas heilongjiangensis</name>
    <dbReference type="NCBI Taxonomy" id="1387883"/>
    <lineage>
        <taxon>Bacteria</taxon>
        <taxon>Pseudomonadati</taxon>
        <taxon>Pseudomonadota</taxon>
        <taxon>Gammaproteobacteria</taxon>
        <taxon>Oceanospirillales</taxon>
        <taxon>Halomonadaceae</taxon>
        <taxon>Halomonas</taxon>
    </lineage>
</organism>
<dbReference type="Proteomes" id="UP000235346">
    <property type="component" value="Unassembled WGS sequence"/>
</dbReference>